<sequence length="63" mass="6782">MPIRQSEDPASNRLQIVFDYRAVSCNLSAAPTFAEVASKLARFSPSRYGAPVAITVTVVTPRG</sequence>
<reference evidence="1" key="1">
    <citation type="submission" date="2016-04" db="EMBL/GenBank/DDBJ databases">
        <authorList>
            <person name="Evans L.H."/>
            <person name="Alamgir A."/>
            <person name="Owens N."/>
            <person name="Weber N.D."/>
            <person name="Virtaneva K."/>
            <person name="Barbian K."/>
            <person name="Babar A."/>
            <person name="Rosenke K."/>
        </authorList>
    </citation>
    <scope>NUCLEOTIDE SEQUENCE</scope>
    <source>
        <strain evidence="1">86</strain>
    </source>
</reference>
<organism evidence="1">
    <name type="scientific">uncultured Alphaproteobacteria bacterium</name>
    <dbReference type="NCBI Taxonomy" id="91750"/>
    <lineage>
        <taxon>Bacteria</taxon>
        <taxon>Pseudomonadati</taxon>
        <taxon>Pseudomonadota</taxon>
        <taxon>Alphaproteobacteria</taxon>
        <taxon>environmental samples</taxon>
    </lineage>
</organism>
<evidence type="ECO:0000313" key="1">
    <source>
        <dbReference type="EMBL" id="SBV90523.1"/>
    </source>
</evidence>
<name>A0A212ITK6_9PROT</name>
<accession>A0A212ITK6</accession>
<proteinExistence type="predicted"/>
<protein>
    <submittedName>
        <fullName evidence="1">Uncharacterized protein</fullName>
    </submittedName>
</protein>
<dbReference type="AlphaFoldDB" id="A0A212ITK6"/>
<dbReference type="EMBL" id="FLUO01000001">
    <property type="protein sequence ID" value="SBV90523.1"/>
    <property type="molecule type" value="Genomic_DNA"/>
</dbReference>
<gene>
    <name evidence="1" type="ORF">KL86APRO_10008</name>
</gene>